<dbReference type="RefSeq" id="WP_053232946.1">
    <property type="nucleotide sequence ID" value="NZ_CP011125.1"/>
</dbReference>
<evidence type="ECO:0000256" key="2">
    <source>
        <dbReference type="ARBA" id="ARBA00022598"/>
    </source>
</evidence>
<dbReference type="GO" id="GO:0016877">
    <property type="term" value="F:ligase activity, forming carbon-sulfur bonds"/>
    <property type="evidence" value="ECO:0007669"/>
    <property type="project" value="UniProtKB-ARBA"/>
</dbReference>
<dbReference type="NCBIfam" id="NF004837">
    <property type="entry name" value="PRK06187.1"/>
    <property type="match status" value="1"/>
</dbReference>
<feature type="domain" description="AMP-binding enzyme C-terminal" evidence="4">
    <location>
        <begin position="426"/>
        <end position="502"/>
    </location>
</feature>
<dbReference type="KEGG" id="samy:DB32_002852"/>
<dbReference type="AlphaFoldDB" id="A0A0F6YHB2"/>
<dbReference type="PANTHER" id="PTHR43767:SF12">
    <property type="entry name" value="AMP-DEPENDENT SYNTHETASE AND LIGASE"/>
    <property type="match status" value="1"/>
</dbReference>
<organism evidence="5 6">
    <name type="scientific">Sandaracinus amylolyticus</name>
    <dbReference type="NCBI Taxonomy" id="927083"/>
    <lineage>
        <taxon>Bacteria</taxon>
        <taxon>Pseudomonadati</taxon>
        <taxon>Myxococcota</taxon>
        <taxon>Polyangia</taxon>
        <taxon>Polyangiales</taxon>
        <taxon>Sandaracinaceae</taxon>
        <taxon>Sandaracinus</taxon>
    </lineage>
</organism>
<dbReference type="PANTHER" id="PTHR43767">
    <property type="entry name" value="LONG-CHAIN-FATTY-ACID--COA LIGASE"/>
    <property type="match status" value="1"/>
</dbReference>
<dbReference type="InterPro" id="IPR045851">
    <property type="entry name" value="AMP-bd_C_sf"/>
</dbReference>
<dbReference type="Gene3D" id="3.30.300.30">
    <property type="match status" value="1"/>
</dbReference>
<dbReference type="EMBL" id="CP011125">
    <property type="protein sequence ID" value="AKF05703.1"/>
    <property type="molecule type" value="Genomic_DNA"/>
</dbReference>
<accession>A0A0F6YHB2</accession>
<dbReference type="InterPro" id="IPR050237">
    <property type="entry name" value="ATP-dep_AMP-bd_enzyme"/>
</dbReference>
<evidence type="ECO:0000313" key="6">
    <source>
        <dbReference type="Proteomes" id="UP000034883"/>
    </source>
</evidence>
<keyword evidence="2" id="KW-0436">Ligase</keyword>
<dbReference type="Pfam" id="PF13193">
    <property type="entry name" value="AMP-binding_C"/>
    <property type="match status" value="1"/>
</dbReference>
<dbReference type="SUPFAM" id="SSF56801">
    <property type="entry name" value="Acetyl-CoA synthetase-like"/>
    <property type="match status" value="1"/>
</dbReference>
<dbReference type="FunFam" id="3.40.50.12780:FF:000003">
    <property type="entry name" value="Long-chain-fatty-acid--CoA ligase FadD"/>
    <property type="match status" value="1"/>
</dbReference>
<dbReference type="InterPro" id="IPR000873">
    <property type="entry name" value="AMP-dep_synth/lig_dom"/>
</dbReference>
<evidence type="ECO:0000256" key="1">
    <source>
        <dbReference type="ARBA" id="ARBA00006432"/>
    </source>
</evidence>
<dbReference type="InterPro" id="IPR020845">
    <property type="entry name" value="AMP-binding_CS"/>
</dbReference>
<dbReference type="OrthoDB" id="9765680at2"/>
<keyword evidence="6" id="KW-1185">Reference proteome</keyword>
<evidence type="ECO:0000259" key="3">
    <source>
        <dbReference type="Pfam" id="PF00501"/>
    </source>
</evidence>
<comment type="similarity">
    <text evidence="1">Belongs to the ATP-dependent AMP-binding enzyme family.</text>
</comment>
<dbReference type="CDD" id="cd05936">
    <property type="entry name" value="FC-FACS_FadD_like"/>
    <property type="match status" value="1"/>
</dbReference>
<dbReference type="InterPro" id="IPR042099">
    <property type="entry name" value="ANL_N_sf"/>
</dbReference>
<dbReference type="FunFam" id="3.30.300.30:FF:000008">
    <property type="entry name" value="2,3-dihydroxybenzoate-AMP ligase"/>
    <property type="match status" value="1"/>
</dbReference>
<dbReference type="Gene3D" id="3.40.50.12780">
    <property type="entry name" value="N-terminal domain of ligase-like"/>
    <property type="match status" value="1"/>
</dbReference>
<dbReference type="Pfam" id="PF00501">
    <property type="entry name" value="AMP-binding"/>
    <property type="match status" value="1"/>
</dbReference>
<dbReference type="InterPro" id="IPR025110">
    <property type="entry name" value="AMP-bd_C"/>
</dbReference>
<sequence>MTLNIATLLRESAKRYEAKPAMVLGDVTLPYAMLHGMVQRFAGGLAKLGVHRGQHVALMLPNVPHFTIAYYGGHYAGTPIVPLNVLLTADEIAYHLDDSDAVALVVWEGFLPQAQAAFARTDACKHLIVCKADRTDLSAPEGAVNFTALVTGSDPVTDVAATMPDDTAVILYTSGTTGRPKGAELTHFNLFFNAHFVRTQLLPITHETIALGVLPLFHSFGQTCIQNATLAAGGTVVLMPRFDPDGAMQIMQKHRVNLFAGVPTMFFALLHHPESAKYDLASLRHCISGGSAMPVEVMKAFDQKYGVNTLEGYGLSETSPVASFNTLDKPKKAGSIGVPIWGCEFRLEDDQGNVVTENDKPGEICIKGHNVMKGYWKRPEATAEAIKDGWFHSGDVATRDADGYYFIVDRKKDMIIRGGFNVYPREIEEVLYAHPAVAEAAVIGIPHASHGEEVKAVIAKKPGHEAVGAEDIIAYCKERLAAYKYPRVVEFRDALPKGPTGKILKRELRA</sequence>
<reference evidence="5 6" key="1">
    <citation type="submission" date="2015-03" db="EMBL/GenBank/DDBJ databases">
        <title>Genome assembly of Sandaracinus amylolyticus DSM 53668.</title>
        <authorList>
            <person name="Sharma G."/>
            <person name="Subramanian S."/>
        </authorList>
    </citation>
    <scope>NUCLEOTIDE SEQUENCE [LARGE SCALE GENOMIC DNA]</scope>
    <source>
        <strain evidence="5 6">DSM 53668</strain>
    </source>
</reference>
<proteinExistence type="inferred from homology"/>
<feature type="domain" description="AMP-dependent synthetase/ligase" evidence="3">
    <location>
        <begin position="9"/>
        <end position="376"/>
    </location>
</feature>
<gene>
    <name evidence="5" type="ORF">DB32_002852</name>
</gene>
<evidence type="ECO:0000313" key="5">
    <source>
        <dbReference type="EMBL" id="AKF05703.1"/>
    </source>
</evidence>
<dbReference type="STRING" id="927083.DB32_002852"/>
<dbReference type="PROSITE" id="PS00455">
    <property type="entry name" value="AMP_BINDING"/>
    <property type="match status" value="1"/>
</dbReference>
<name>A0A0F6YHB2_9BACT</name>
<dbReference type="Proteomes" id="UP000034883">
    <property type="component" value="Chromosome"/>
</dbReference>
<evidence type="ECO:0000259" key="4">
    <source>
        <dbReference type="Pfam" id="PF13193"/>
    </source>
</evidence>
<protein>
    <submittedName>
        <fullName evidence="5">Acetoacetyl-CoA synthetase</fullName>
    </submittedName>
</protein>